<dbReference type="Proteomes" id="UP000010475">
    <property type="component" value="Chromosome"/>
</dbReference>
<accession>K9WS79</accession>
<gene>
    <name evidence="8" type="ORF">Cylst_0029</name>
</gene>
<dbReference type="UniPathway" id="UPA00782"/>
<dbReference type="PROSITE" id="PS00090">
    <property type="entry name" value="NITROGENASE_1_2"/>
    <property type="match status" value="1"/>
</dbReference>
<dbReference type="EMBL" id="CP003642">
    <property type="protein sequence ID" value="AFZ22412.1"/>
    <property type="molecule type" value="Genomic_DNA"/>
</dbReference>
<dbReference type="STRING" id="56107.Cylst_0029"/>
<comment type="function">
    <text evidence="1">This protein may play a role in the biosynthesis of the prosthetic group of nitrogenase (FeMo cofactor).</text>
</comment>
<evidence type="ECO:0000256" key="4">
    <source>
        <dbReference type="ARBA" id="ARBA00013280"/>
    </source>
</evidence>
<proteinExistence type="inferred from homology"/>
<feature type="domain" description="Nitrogenase/oxidoreductase component 1" evidence="7">
    <location>
        <begin position="36"/>
        <end position="431"/>
    </location>
</feature>
<dbReference type="NCBIfam" id="TIGR01283">
    <property type="entry name" value="nifE"/>
    <property type="match status" value="1"/>
</dbReference>
<evidence type="ECO:0000256" key="1">
    <source>
        <dbReference type="ARBA" id="ARBA00003171"/>
    </source>
</evidence>
<dbReference type="HOGENOM" id="CLU_025876_1_1_3"/>
<dbReference type="PATRIC" id="fig|56107.3.peg.34"/>
<dbReference type="Pfam" id="PF00148">
    <property type="entry name" value="Oxidored_nitro"/>
    <property type="match status" value="1"/>
</dbReference>
<comment type="similarity">
    <text evidence="3">Belongs to the NifD/NifK/NifE/NifN family.</text>
</comment>
<evidence type="ECO:0000313" key="9">
    <source>
        <dbReference type="Proteomes" id="UP000010475"/>
    </source>
</evidence>
<dbReference type="GO" id="GO:0016163">
    <property type="term" value="F:nitrogenase activity"/>
    <property type="evidence" value="ECO:0007669"/>
    <property type="project" value="InterPro"/>
</dbReference>
<dbReference type="InterPro" id="IPR000318">
    <property type="entry name" value="Nase_comp1_CS"/>
</dbReference>
<dbReference type="InterPro" id="IPR000510">
    <property type="entry name" value="Nase/OxRdtase_comp1"/>
</dbReference>
<comment type="pathway">
    <text evidence="2">Cofactor biosynthesis; Fe-Mo cofactor biosynthesis.</text>
</comment>
<dbReference type="AlphaFoldDB" id="K9WS79"/>
<keyword evidence="9" id="KW-1185">Reference proteome</keyword>
<evidence type="ECO:0000256" key="2">
    <source>
        <dbReference type="ARBA" id="ARBA00005155"/>
    </source>
</evidence>
<dbReference type="SUPFAM" id="SSF53807">
    <property type="entry name" value="Helical backbone' metal receptor"/>
    <property type="match status" value="1"/>
</dbReference>
<dbReference type="KEGG" id="csg:Cylst_0029"/>
<dbReference type="InterPro" id="IPR005973">
    <property type="entry name" value="NifE"/>
</dbReference>
<keyword evidence="5" id="KW-0535">Nitrogen fixation</keyword>
<evidence type="ECO:0000256" key="6">
    <source>
        <dbReference type="SAM" id="MobiDB-lite"/>
    </source>
</evidence>
<dbReference type="eggNOG" id="COG2710">
    <property type="taxonomic scope" value="Bacteria"/>
</dbReference>
<dbReference type="Gene3D" id="3.40.50.12380">
    <property type="entry name" value="Nitrogenase MoFe cofactor biosynthesis protein NifE, C-terminal"/>
    <property type="match status" value="1"/>
</dbReference>
<sequence>MKTSQGEINDQPIQPKSDNGDQSCTQFIQPETQDDCAFDGAMFTLIPITDAAHLVHGPSGCIHNSWGSRGSLSSGSMLYKVRFTTDMEESDIIFGGAKKLKRGIQELTRRYKPAAVFVYSTCVSALIGDDISGVCKAATEQTGIPIIPVNAPGFVGHKNFGSSLAGEALLEYVIGTAEPDITTPYDINLIGEYNVAGGLWQVMPLLAKLGIRVLAKITGDARYEEICYAHRAKLNVLISAKPLVKMAKKMEERFGIPYIEESFSGVEDLNRCLRNIAAKLGNSNLQARTEKLIAEETAALDQKLVSYRSYLQGKRVVISIESLKSWSIISVAKNLGIEVISISTRKISGEDKARIKQLLNQDAMIWELKSSQEILQVINENQADMLIAGDCYQSTAMIAKIPFLDMNQKQHHPYTGYAGILELARELYATLYNPIWYQVSQPAPWD</sequence>
<evidence type="ECO:0000259" key="7">
    <source>
        <dbReference type="Pfam" id="PF00148"/>
    </source>
</evidence>
<dbReference type="Gene3D" id="3.40.50.1980">
    <property type="entry name" value="Nitrogenase molybdenum iron protein domain"/>
    <property type="match status" value="1"/>
</dbReference>
<feature type="region of interest" description="Disordered" evidence="6">
    <location>
        <begin position="1"/>
        <end position="23"/>
    </location>
</feature>
<organism evidence="8 9">
    <name type="scientific">Cylindrospermum stagnale PCC 7417</name>
    <dbReference type="NCBI Taxonomy" id="56107"/>
    <lineage>
        <taxon>Bacteria</taxon>
        <taxon>Bacillati</taxon>
        <taxon>Cyanobacteriota</taxon>
        <taxon>Cyanophyceae</taxon>
        <taxon>Nostocales</taxon>
        <taxon>Nostocaceae</taxon>
        <taxon>Cylindrospermum</taxon>
    </lineage>
</organism>
<dbReference type="OrthoDB" id="9767044at2"/>
<dbReference type="PANTHER" id="PTHR42956">
    <property type="entry name" value="NITROGENASE IRON-MOLYBDENUM COFACTOR BIOSYNTHESIS PROTEIN NIFE"/>
    <property type="match status" value="1"/>
</dbReference>
<dbReference type="PANTHER" id="PTHR42956:SF1">
    <property type="entry name" value="NITROGENASE IRON-MOLYBDENUM COFACTOR BIOSYNTHESIS PROTEIN NIFE"/>
    <property type="match status" value="1"/>
</dbReference>
<dbReference type="InterPro" id="IPR049939">
    <property type="entry name" value="NifE-like"/>
</dbReference>
<protein>
    <recommendedName>
        <fullName evidence="4">Nitrogenase iron-molybdenum cofactor biosynthesis protein NifE</fullName>
    </recommendedName>
</protein>
<evidence type="ECO:0000313" key="8">
    <source>
        <dbReference type="EMBL" id="AFZ22412.1"/>
    </source>
</evidence>
<dbReference type="GO" id="GO:0065003">
    <property type="term" value="P:protein-containing complex assembly"/>
    <property type="evidence" value="ECO:0007669"/>
    <property type="project" value="InterPro"/>
</dbReference>
<name>K9WS79_9NOST</name>
<reference evidence="8 9" key="1">
    <citation type="submission" date="2012-06" db="EMBL/GenBank/DDBJ databases">
        <title>Finished chromosome of genome of Cylindrospermum stagnale PCC 7417.</title>
        <authorList>
            <consortium name="US DOE Joint Genome Institute"/>
            <person name="Gugger M."/>
            <person name="Coursin T."/>
            <person name="Rippka R."/>
            <person name="Tandeau De Marsac N."/>
            <person name="Huntemann M."/>
            <person name="Wei C.-L."/>
            <person name="Han J."/>
            <person name="Detter J.C."/>
            <person name="Han C."/>
            <person name="Tapia R."/>
            <person name="Chen A."/>
            <person name="Kyrpides N."/>
            <person name="Mavromatis K."/>
            <person name="Markowitz V."/>
            <person name="Szeto E."/>
            <person name="Ivanova N."/>
            <person name="Pagani I."/>
            <person name="Pati A."/>
            <person name="Goodwin L."/>
            <person name="Nordberg H.P."/>
            <person name="Cantor M.N."/>
            <person name="Hua S.X."/>
            <person name="Woyke T."/>
            <person name="Kerfeld C.A."/>
        </authorList>
    </citation>
    <scope>NUCLEOTIDE SEQUENCE [LARGE SCALE GENOMIC DNA]</scope>
    <source>
        <strain evidence="8 9">PCC 7417</strain>
    </source>
</reference>
<dbReference type="RefSeq" id="WP_015205671.1">
    <property type="nucleotide sequence ID" value="NC_019757.1"/>
</dbReference>
<evidence type="ECO:0000256" key="3">
    <source>
        <dbReference type="ARBA" id="ARBA00011002"/>
    </source>
</evidence>
<evidence type="ECO:0000256" key="5">
    <source>
        <dbReference type="ARBA" id="ARBA00023231"/>
    </source>
</evidence>